<evidence type="ECO:0000313" key="3">
    <source>
        <dbReference type="EMBL" id="MBB6428289.1"/>
    </source>
</evidence>
<dbReference type="InterPro" id="IPR050194">
    <property type="entry name" value="Glycosyltransferase_grp1"/>
</dbReference>
<accession>A0A7X0H5Q0</accession>
<comment type="caution">
    <text evidence="3">The sequence shown here is derived from an EMBL/GenBank/DDBJ whole genome shotgun (WGS) entry which is preliminary data.</text>
</comment>
<dbReference type="EMBL" id="JACHGY010000001">
    <property type="protein sequence ID" value="MBB6428289.1"/>
    <property type="molecule type" value="Genomic_DNA"/>
</dbReference>
<dbReference type="PANTHER" id="PTHR45947:SF13">
    <property type="entry name" value="TRANSFERASE"/>
    <property type="match status" value="1"/>
</dbReference>
<evidence type="ECO:0000259" key="2">
    <source>
        <dbReference type="Pfam" id="PF13439"/>
    </source>
</evidence>
<feature type="domain" description="Glycosyl transferase family 1" evidence="1">
    <location>
        <begin position="216"/>
        <end position="361"/>
    </location>
</feature>
<protein>
    <submittedName>
        <fullName evidence="3">Glycosyltransferase involved in cell wall biosynthesis</fullName>
    </submittedName>
</protein>
<gene>
    <name evidence="3" type="ORF">HNQ40_000095</name>
</gene>
<feature type="domain" description="Glycosyltransferase subfamily 4-like N-terminal" evidence="2">
    <location>
        <begin position="25"/>
        <end position="206"/>
    </location>
</feature>
<dbReference type="RefSeq" id="WP_184675287.1">
    <property type="nucleotide sequence ID" value="NZ_JACHGY010000001.1"/>
</dbReference>
<dbReference type="Pfam" id="PF00534">
    <property type="entry name" value="Glycos_transf_1"/>
    <property type="match status" value="1"/>
</dbReference>
<dbReference type="InterPro" id="IPR001296">
    <property type="entry name" value="Glyco_trans_1"/>
</dbReference>
<dbReference type="Pfam" id="PF13439">
    <property type="entry name" value="Glyco_transf_4"/>
    <property type="match status" value="1"/>
</dbReference>
<dbReference type="Gene3D" id="3.40.50.2000">
    <property type="entry name" value="Glycogen Phosphorylase B"/>
    <property type="match status" value="2"/>
</dbReference>
<keyword evidence="3" id="KW-0808">Transferase</keyword>
<dbReference type="Proteomes" id="UP000541810">
    <property type="component" value="Unassembled WGS sequence"/>
</dbReference>
<reference evidence="3 4" key="1">
    <citation type="submission" date="2020-08" db="EMBL/GenBank/DDBJ databases">
        <title>Genomic Encyclopedia of Type Strains, Phase IV (KMG-IV): sequencing the most valuable type-strain genomes for metagenomic binning, comparative biology and taxonomic classification.</title>
        <authorList>
            <person name="Goeker M."/>
        </authorList>
    </citation>
    <scope>NUCLEOTIDE SEQUENCE [LARGE SCALE GENOMIC DNA]</scope>
    <source>
        <strain evidence="3 4">DSM 103725</strain>
    </source>
</reference>
<sequence>MKIAIFHNRYKQPGGEDVAVEFEHRVLEDAGHEVRRFEVSNTSAFGGGKLATLCGAALTAARCRWDRNAMRAVQEFLEDFKPDVGHVHNWFPLFSPSIYQAHRLSGVPVIQTLHNYRLFCGSGTCWLDDEVCTDCLDGDLARAVRRGCYRGSRVQSAAWYRTMQSNRVAGVFNNLVDAYIAPSNIVADLHVKMGVAKHLLRVVPNGCLDAGFTPPPTGDSEAVFIGRLEPEKGISRLLEVWRESPWKLNVVGTGSLERELRSQYCNHTNICFHGQMPHDKAIQVLRDSHLALFPSLWLEPFGLGVIEAMSCGRPVITVGPGAPGSINVSGQSGIHLETKDYAYLPAAAASILGSASRTRLMGRMARNYYEEHYCPDAHLEGLLSVFEEVRHAEHACVA</sequence>
<dbReference type="CDD" id="cd03801">
    <property type="entry name" value="GT4_PimA-like"/>
    <property type="match status" value="1"/>
</dbReference>
<name>A0A7X0H5Q0_9BACT</name>
<evidence type="ECO:0000313" key="4">
    <source>
        <dbReference type="Proteomes" id="UP000541810"/>
    </source>
</evidence>
<proteinExistence type="predicted"/>
<dbReference type="GO" id="GO:0016757">
    <property type="term" value="F:glycosyltransferase activity"/>
    <property type="evidence" value="ECO:0007669"/>
    <property type="project" value="InterPro"/>
</dbReference>
<dbReference type="SUPFAM" id="SSF53756">
    <property type="entry name" value="UDP-Glycosyltransferase/glycogen phosphorylase"/>
    <property type="match status" value="1"/>
</dbReference>
<dbReference type="PANTHER" id="PTHR45947">
    <property type="entry name" value="SULFOQUINOVOSYL TRANSFERASE SQD2"/>
    <property type="match status" value="1"/>
</dbReference>
<organism evidence="3 4">
    <name type="scientific">Algisphaera agarilytica</name>
    <dbReference type="NCBI Taxonomy" id="1385975"/>
    <lineage>
        <taxon>Bacteria</taxon>
        <taxon>Pseudomonadati</taxon>
        <taxon>Planctomycetota</taxon>
        <taxon>Phycisphaerae</taxon>
        <taxon>Phycisphaerales</taxon>
        <taxon>Phycisphaeraceae</taxon>
        <taxon>Algisphaera</taxon>
    </lineage>
</organism>
<keyword evidence="4" id="KW-1185">Reference proteome</keyword>
<dbReference type="AlphaFoldDB" id="A0A7X0H5Q0"/>
<dbReference type="InterPro" id="IPR028098">
    <property type="entry name" value="Glyco_trans_4-like_N"/>
</dbReference>
<evidence type="ECO:0000259" key="1">
    <source>
        <dbReference type="Pfam" id="PF00534"/>
    </source>
</evidence>